<evidence type="ECO:0000259" key="4">
    <source>
        <dbReference type="Pfam" id="PF13439"/>
    </source>
</evidence>
<dbReference type="Pfam" id="PF00534">
    <property type="entry name" value="Glycos_transf_1"/>
    <property type="match status" value="1"/>
</dbReference>
<sequence length="379" mass="41580">MSLSVLVDATSLPANAGGVGRYLLHLLPALAAAPDDGDRLRLVVACQARDRETWQRLAPGAEVVAVPAWARSVPGRLVWEQVGLPRLAARHRVDVIHSPHYTMPLLAGRPVVVTLHDATFFSHPQLHSRLKRTFFRFWTRYSVRRAAVCVTPSRATLDEVRRATRARLDTAVVAYHGIDVDRFHPASPSAITEVTRVFEGGGPYVAFVGTIEPRKNVVPLIEGFLRATDDERLAGWRLLVAGGAGWDDRAVDLLRSRRHHPRVQWTGFLDDEALPAFLSGAELVAYPSEGEGFGLPVLEAMACGTAVLTTDRLALPEVGGDVAYYTETSADEIADSLREVLLDRRGRHDRAAQGPERASGFTWERSADEHLGAYRQAAA</sequence>
<dbReference type="PANTHER" id="PTHR46401:SF2">
    <property type="entry name" value="GLYCOSYLTRANSFERASE WBBK-RELATED"/>
    <property type="match status" value="1"/>
</dbReference>
<dbReference type="SUPFAM" id="SSF53756">
    <property type="entry name" value="UDP-Glycosyltransferase/glycogen phosphorylase"/>
    <property type="match status" value="1"/>
</dbReference>
<keyword evidence="6" id="KW-1185">Reference proteome</keyword>
<evidence type="ECO:0000313" key="5">
    <source>
        <dbReference type="EMBL" id="GAA4265363.1"/>
    </source>
</evidence>
<dbReference type="Pfam" id="PF13439">
    <property type="entry name" value="Glyco_transf_4"/>
    <property type="match status" value="1"/>
</dbReference>
<feature type="domain" description="Glycosyl transferase family 1" evidence="3">
    <location>
        <begin position="200"/>
        <end position="354"/>
    </location>
</feature>
<proteinExistence type="predicted"/>
<accession>A0ABP8DZR0</accession>
<evidence type="ECO:0000256" key="2">
    <source>
        <dbReference type="ARBA" id="ARBA00022679"/>
    </source>
</evidence>
<name>A0ABP8DZR0_9MICO</name>
<dbReference type="CDD" id="cd03809">
    <property type="entry name" value="GT4_MtfB-like"/>
    <property type="match status" value="1"/>
</dbReference>
<reference evidence="6" key="1">
    <citation type="journal article" date="2019" name="Int. J. Syst. Evol. Microbiol.">
        <title>The Global Catalogue of Microorganisms (GCM) 10K type strain sequencing project: providing services to taxonomists for standard genome sequencing and annotation.</title>
        <authorList>
            <consortium name="The Broad Institute Genomics Platform"/>
            <consortium name="The Broad Institute Genome Sequencing Center for Infectious Disease"/>
            <person name="Wu L."/>
            <person name="Ma J."/>
        </authorList>
    </citation>
    <scope>NUCLEOTIDE SEQUENCE [LARGE SCALE GENOMIC DNA]</scope>
    <source>
        <strain evidence="6">JCM 17442</strain>
    </source>
</reference>
<comment type="caution">
    <text evidence="5">The sequence shown here is derived from an EMBL/GenBank/DDBJ whole genome shotgun (WGS) entry which is preliminary data.</text>
</comment>
<organism evidence="5 6">
    <name type="scientific">Frondihabitans peucedani</name>
    <dbReference type="NCBI Taxonomy" id="598626"/>
    <lineage>
        <taxon>Bacteria</taxon>
        <taxon>Bacillati</taxon>
        <taxon>Actinomycetota</taxon>
        <taxon>Actinomycetes</taxon>
        <taxon>Micrococcales</taxon>
        <taxon>Microbacteriaceae</taxon>
        <taxon>Frondihabitans</taxon>
    </lineage>
</organism>
<gene>
    <name evidence="5" type="ORF">GCM10022256_09750</name>
</gene>
<evidence type="ECO:0000313" key="6">
    <source>
        <dbReference type="Proteomes" id="UP001501594"/>
    </source>
</evidence>
<keyword evidence="2" id="KW-0808">Transferase</keyword>
<dbReference type="EMBL" id="BAABAU010000001">
    <property type="protein sequence ID" value="GAA4265363.1"/>
    <property type="molecule type" value="Genomic_DNA"/>
</dbReference>
<dbReference type="PANTHER" id="PTHR46401">
    <property type="entry name" value="GLYCOSYLTRANSFERASE WBBK-RELATED"/>
    <property type="match status" value="1"/>
</dbReference>
<dbReference type="RefSeq" id="WP_344793899.1">
    <property type="nucleotide sequence ID" value="NZ_BAABAU010000001.1"/>
</dbReference>
<evidence type="ECO:0000259" key="3">
    <source>
        <dbReference type="Pfam" id="PF00534"/>
    </source>
</evidence>
<dbReference type="Gene3D" id="3.40.50.2000">
    <property type="entry name" value="Glycogen Phosphorylase B"/>
    <property type="match status" value="2"/>
</dbReference>
<dbReference type="Proteomes" id="UP001501594">
    <property type="component" value="Unassembled WGS sequence"/>
</dbReference>
<dbReference type="InterPro" id="IPR001296">
    <property type="entry name" value="Glyco_trans_1"/>
</dbReference>
<keyword evidence="1" id="KW-0328">Glycosyltransferase</keyword>
<protein>
    <submittedName>
        <fullName evidence="5">Glycosyltransferase family 1 protein</fullName>
    </submittedName>
</protein>
<evidence type="ECO:0000256" key="1">
    <source>
        <dbReference type="ARBA" id="ARBA00022676"/>
    </source>
</evidence>
<feature type="domain" description="Glycosyltransferase subfamily 4-like N-terminal" evidence="4">
    <location>
        <begin position="17"/>
        <end position="182"/>
    </location>
</feature>
<dbReference type="InterPro" id="IPR028098">
    <property type="entry name" value="Glyco_trans_4-like_N"/>
</dbReference>